<evidence type="ECO:0000256" key="5">
    <source>
        <dbReference type="ARBA" id="ARBA00022771"/>
    </source>
</evidence>
<keyword evidence="8 11" id="KW-0804">Transcription</keyword>
<comment type="subunit">
    <text evidence="11">Part of a TFIID-containing RNA polymerase II pre-initiation complex that is composed of TBP and at least GTF2A1, GTF2A2, GTF2E1, GTF2E2, GTF2F1, GTF2H2, GTF2H3, GTF2H4, GTF2H5, GTF2B, TCEA1, ERCC2, ERCC3, TAF1, TAF2, TAF3, TAF4, TAF5, TAF6, TAF7, TAF8, TAF9, TAF10, TAF11, TAF12 and TAF13. Component of the 7-subunit TFIIH core complex composed of XPB/ERCC3, XPD/ERCC2, GTF2H1, GTF2H2, GTF2H3, GTF2H4 and GTF2H5, which is active in NER. The core complex associates with the 3-subunit CDK-activating kinase (CAK) module composed of CCNH/cyclin H, CDK7 and MNAT1 to form the 10-subunit holoenzyme (holo-TFIIH) active in transcription. Interacts with RARA; the interaction requires prior phosphorylation of RARA on 'Ser-369' which then enhances interaction of RARA with CDK7.</text>
</comment>
<dbReference type="GO" id="GO:0008270">
    <property type="term" value="F:zinc ion binding"/>
    <property type="evidence" value="ECO:0007669"/>
    <property type="project" value="UniProtKB-KW"/>
</dbReference>
<dbReference type="InterPro" id="IPR036465">
    <property type="entry name" value="vWFA_dom_sf"/>
</dbReference>
<sequence length="390" mass="43170">MEQITTSILKSFFVDSKTKINNEAASLCDHLVELYLSDPYSIYRHCQAKQKDISFPRRFREHHCPNFPRFFCLISTMSSTELRSLLLLVLDMTPASWGSCTSEFNLPNCIEAALGFANSHLMLSPHNELAVIGVTPSEIKFIYPNESEPPTSASNDGQNDALSCMNNTVRQLALNLVTSCSSTSTQIVLAGAIIKALCYYLRRCRELQPSTRHLNDSLDMTMEFSEGSEKISSRILIIKASDDNSSQYLALMNSVFTAQKLHVPIDTCVLSLPQQSDNLNGRCGLSSLGHSSLLQQAADLTGGIYLQVPRVSGLLQYLLSVFLPSSKMRSSLLLPDSRSSGVDFRAACFCHKRLIDIGYVCSICLSVFCEFNPICPTCNTPFLLPAVQNM</sequence>
<evidence type="ECO:0000256" key="8">
    <source>
        <dbReference type="ARBA" id="ARBA00023163"/>
    </source>
</evidence>
<dbReference type="Gene3D" id="3.40.50.410">
    <property type="entry name" value="von Willebrand factor, type A domain"/>
    <property type="match status" value="1"/>
</dbReference>
<evidence type="ECO:0000256" key="7">
    <source>
        <dbReference type="ARBA" id="ARBA00023015"/>
    </source>
</evidence>
<evidence type="ECO:0000313" key="12">
    <source>
        <dbReference type="Proteomes" id="UP000050790"/>
    </source>
</evidence>
<evidence type="ECO:0000256" key="10">
    <source>
        <dbReference type="ARBA" id="ARBA00023242"/>
    </source>
</evidence>
<dbReference type="InterPro" id="IPR004600">
    <property type="entry name" value="TFIIH_Tfb4/GTF2H3"/>
</dbReference>
<keyword evidence="3 11" id="KW-0479">Metal-binding</keyword>
<keyword evidence="9 11" id="KW-0234">DNA repair</keyword>
<dbReference type="Proteomes" id="UP000050790">
    <property type="component" value="Unassembled WGS sequence"/>
</dbReference>
<evidence type="ECO:0000256" key="6">
    <source>
        <dbReference type="ARBA" id="ARBA00022833"/>
    </source>
</evidence>
<evidence type="ECO:0000256" key="1">
    <source>
        <dbReference type="ARBA" id="ARBA00004123"/>
    </source>
</evidence>
<comment type="subcellular location">
    <subcellularLocation>
        <location evidence="1 11">Nucleus</location>
    </subcellularLocation>
</comment>
<dbReference type="WBParaSite" id="SMRG1_46320.1">
    <property type="protein sequence ID" value="SMRG1_46320.1"/>
    <property type="gene ID" value="SMRG1_46320"/>
</dbReference>
<keyword evidence="5 11" id="KW-0863">Zinc-finger</keyword>
<reference evidence="13" key="1">
    <citation type="submission" date="2023-11" db="UniProtKB">
        <authorList>
            <consortium name="WormBaseParasite"/>
        </authorList>
    </citation>
    <scope>IDENTIFICATION</scope>
</reference>
<dbReference type="PANTHER" id="PTHR12831">
    <property type="entry name" value="TRANSCRIPTION INITIATION FACTOR IIH TFIIH , POLYPEPTIDE 3-RELATED"/>
    <property type="match status" value="1"/>
</dbReference>
<evidence type="ECO:0000256" key="4">
    <source>
        <dbReference type="ARBA" id="ARBA00022763"/>
    </source>
</evidence>
<accession>A0AA84ZSY6</accession>
<comment type="similarity">
    <text evidence="2 11">Belongs to the TFB4 family.</text>
</comment>
<dbReference type="AlphaFoldDB" id="A0AA84ZSY6"/>
<dbReference type="GO" id="GO:0000439">
    <property type="term" value="C:transcription factor TFIIH core complex"/>
    <property type="evidence" value="ECO:0007669"/>
    <property type="project" value="UniProtKB-UniRule"/>
</dbReference>
<dbReference type="GO" id="GO:0006355">
    <property type="term" value="P:regulation of DNA-templated transcription"/>
    <property type="evidence" value="ECO:0007669"/>
    <property type="project" value="InterPro"/>
</dbReference>
<keyword evidence="6 11" id="KW-0862">Zinc</keyword>
<keyword evidence="7 11" id="KW-0805">Transcription regulation</keyword>
<keyword evidence="4 11" id="KW-0227">DNA damage</keyword>
<protein>
    <recommendedName>
        <fullName evidence="11">General transcription factor IIH subunit 3</fullName>
    </recommendedName>
    <alternativeName>
        <fullName evidence="11">General transcription factor IIH polypeptide 3</fullName>
    </alternativeName>
</protein>
<dbReference type="GO" id="GO:0005675">
    <property type="term" value="C:transcription factor TFIIH holo complex"/>
    <property type="evidence" value="ECO:0007669"/>
    <property type="project" value="UniProtKB-UniRule"/>
</dbReference>
<proteinExistence type="inferred from homology"/>
<evidence type="ECO:0000256" key="11">
    <source>
        <dbReference type="RuleBase" id="RU368090"/>
    </source>
</evidence>
<comment type="function">
    <text evidence="11">Component of the general transcription and DNA repair factor IIH (TFIIH) core complex, which is involved in general and transcription-coupled nucleotide excision repair (NER) of damaged DNA and, when complexed to CAK, in RNA transcription by RNA polymerase II. In NER, TFIIH acts by opening DNA around the lesion to allow the excision of the damaged oligonucleotide and its replacement by a new DNA fragment. In transcription, TFIIH has an essential role in transcription initiation. When the pre-initiation complex (PIC) has been established, TFIIH is required for promoter opening and promoter escape. Phosphorylation of the C-terminal tail (CTD) of the largest subunit of RNA polymerase II by the kinase module CAK controls the initiation of transcription.</text>
</comment>
<evidence type="ECO:0000256" key="3">
    <source>
        <dbReference type="ARBA" id="ARBA00022723"/>
    </source>
</evidence>
<keyword evidence="10 11" id="KW-0539">Nucleus</keyword>
<evidence type="ECO:0000313" key="13">
    <source>
        <dbReference type="WBParaSite" id="SMRG1_46320.1"/>
    </source>
</evidence>
<name>A0AA84ZSY6_9TREM</name>
<dbReference type="Pfam" id="PF03850">
    <property type="entry name" value="Tfb4"/>
    <property type="match status" value="1"/>
</dbReference>
<dbReference type="PANTHER" id="PTHR12831:SF0">
    <property type="entry name" value="GENERAL TRANSCRIPTION FACTOR IIH SUBUNIT 3"/>
    <property type="match status" value="1"/>
</dbReference>
<evidence type="ECO:0000256" key="9">
    <source>
        <dbReference type="ARBA" id="ARBA00023204"/>
    </source>
</evidence>
<organism evidence="12 13">
    <name type="scientific">Schistosoma margrebowiei</name>
    <dbReference type="NCBI Taxonomy" id="48269"/>
    <lineage>
        <taxon>Eukaryota</taxon>
        <taxon>Metazoa</taxon>
        <taxon>Spiralia</taxon>
        <taxon>Lophotrochozoa</taxon>
        <taxon>Platyhelminthes</taxon>
        <taxon>Trematoda</taxon>
        <taxon>Digenea</taxon>
        <taxon>Strigeidida</taxon>
        <taxon>Schistosomatoidea</taxon>
        <taxon>Schistosomatidae</taxon>
        <taxon>Schistosoma</taxon>
    </lineage>
</organism>
<evidence type="ECO:0000256" key="2">
    <source>
        <dbReference type="ARBA" id="ARBA00005273"/>
    </source>
</evidence>
<dbReference type="GO" id="GO:0006289">
    <property type="term" value="P:nucleotide-excision repair"/>
    <property type="evidence" value="ECO:0007669"/>
    <property type="project" value="UniProtKB-UniRule"/>
</dbReference>